<proteinExistence type="predicted"/>
<evidence type="ECO:0000313" key="2">
    <source>
        <dbReference type="EMBL" id="EER06311.1"/>
    </source>
</evidence>
<organism evidence="3">
    <name type="scientific">Perkinsus marinus (strain ATCC 50983 / TXsc)</name>
    <dbReference type="NCBI Taxonomy" id="423536"/>
    <lineage>
        <taxon>Eukaryota</taxon>
        <taxon>Sar</taxon>
        <taxon>Alveolata</taxon>
        <taxon>Perkinsozoa</taxon>
        <taxon>Perkinsea</taxon>
        <taxon>Perkinsida</taxon>
        <taxon>Perkinsidae</taxon>
        <taxon>Perkinsus</taxon>
    </lineage>
</organism>
<dbReference type="EMBL" id="GG680729">
    <property type="protein sequence ID" value="EER06311.1"/>
    <property type="molecule type" value="Genomic_DNA"/>
</dbReference>
<dbReference type="InParanoid" id="C5LA55"/>
<name>C5LA55_PERM5</name>
<dbReference type="AlphaFoldDB" id="C5LA55"/>
<feature type="signal peptide" evidence="1">
    <location>
        <begin position="1"/>
        <end position="18"/>
    </location>
</feature>
<dbReference type="OrthoDB" id="439749at2759"/>
<dbReference type="Proteomes" id="UP000007800">
    <property type="component" value="Unassembled WGS sequence"/>
</dbReference>
<keyword evidence="3" id="KW-1185">Reference proteome</keyword>
<evidence type="ECO:0000313" key="3">
    <source>
        <dbReference type="Proteomes" id="UP000007800"/>
    </source>
</evidence>
<dbReference type="GeneID" id="9065349"/>
<dbReference type="OMA" id="YTCYECR"/>
<protein>
    <submittedName>
        <fullName evidence="2">Uncharacterized protein</fullName>
    </submittedName>
</protein>
<gene>
    <name evidence="2" type="ORF">Pmar_PMAR006077</name>
</gene>
<dbReference type="RefSeq" id="XP_002774495.1">
    <property type="nucleotide sequence ID" value="XM_002774449.1"/>
</dbReference>
<reference evidence="2 3" key="1">
    <citation type="submission" date="2008-07" db="EMBL/GenBank/DDBJ databases">
        <authorList>
            <person name="El-Sayed N."/>
            <person name="Caler E."/>
            <person name="Inman J."/>
            <person name="Amedeo P."/>
            <person name="Hass B."/>
            <person name="Wortman J."/>
        </authorList>
    </citation>
    <scope>NUCLEOTIDE SEQUENCE [LARGE SCALE GENOMIC DNA]</scope>
    <source>
        <strain evidence="3">ATCC 50983 / TXsc</strain>
    </source>
</reference>
<accession>C5LA55</accession>
<feature type="chain" id="PRO_5002954375" evidence="1">
    <location>
        <begin position="19"/>
        <end position="163"/>
    </location>
</feature>
<evidence type="ECO:0000256" key="1">
    <source>
        <dbReference type="SAM" id="SignalP"/>
    </source>
</evidence>
<sequence length="163" mass="17858">MVVARLLLQFVAVPYVANLMVKDSTWSVSELHVGKEIPCVDMSPAYTCYECRSTIEVSDIQFDAEFMLPPVPIFIKSGVGESFLGYKIFPTLTLTGGASTNKFVSNGDLIASVPLSNSLDPLTDPVEAWILASVDVQLFGFTVTDVLMRKTFLIPLRNFSIAV</sequence>
<keyword evidence="1" id="KW-0732">Signal</keyword>